<evidence type="ECO:0000313" key="1">
    <source>
        <dbReference type="EMBL" id="RTX73523.1"/>
    </source>
</evidence>
<dbReference type="EMBL" id="RXWV01000027">
    <property type="protein sequence ID" value="RTX73523.1"/>
    <property type="molecule type" value="Genomic_DNA"/>
</dbReference>
<evidence type="ECO:0008006" key="3">
    <source>
        <dbReference type="Google" id="ProtNLM"/>
    </source>
</evidence>
<proteinExistence type="predicted"/>
<gene>
    <name evidence="1" type="ORF">CD117_05575</name>
</gene>
<organism evidence="1 2">
    <name type="scientific">Mammaliicoccus sciuri</name>
    <name type="common">Staphylococcus sciuri</name>
    <dbReference type="NCBI Taxonomy" id="1296"/>
    <lineage>
        <taxon>Bacteria</taxon>
        <taxon>Bacillati</taxon>
        <taxon>Bacillota</taxon>
        <taxon>Bacilli</taxon>
        <taxon>Bacillales</taxon>
        <taxon>Staphylococcaceae</taxon>
        <taxon>Mammaliicoccus</taxon>
    </lineage>
</organism>
<protein>
    <recommendedName>
        <fullName evidence="3">Apea-like HEPN domain-containing protein</fullName>
    </recommendedName>
</protein>
<name>A0AAJ4VIC5_MAMSC</name>
<dbReference type="Proteomes" id="UP000274792">
    <property type="component" value="Unassembled WGS sequence"/>
</dbReference>
<accession>A0AAJ4VIC5</accession>
<reference evidence="1 2" key="1">
    <citation type="submission" date="2018-10" db="EMBL/GenBank/DDBJ databases">
        <title>A collection Staphylococci species genome sequencing.</title>
        <authorList>
            <person name="Cole K."/>
        </authorList>
    </citation>
    <scope>NUCLEOTIDE SEQUENCE [LARGE SCALE GENOMIC DNA]</scope>
    <source>
        <strain evidence="2">NCTC 12218</strain>
    </source>
</reference>
<comment type="caution">
    <text evidence="1">The sequence shown here is derived from an EMBL/GenBank/DDBJ whole genome shotgun (WGS) entry which is preliminary data.</text>
</comment>
<evidence type="ECO:0000313" key="2">
    <source>
        <dbReference type="Proteomes" id="UP000274792"/>
    </source>
</evidence>
<dbReference type="RefSeq" id="WP_143566388.1">
    <property type="nucleotide sequence ID" value="NZ_CP120190.1"/>
</dbReference>
<sequence>MTSEEILNVLFFIKIIGAGETMKYYGINDLTTPQYYSYVVNYIDNFANEELIDVNDYLKLFNVIIYASEVNLNIQKMDLDNFIRSGKKKLGEYFGKLNITNLEFQYNNIEYQYREDFWKCCSNYHTLKKVTAEEFKNFLTDNDISMYLILKNNKIVDRYKNVIKKLLLGKPGYFEFLIRFYNEKDKNIYLPNNFTEEEINKWGHRYCDSDNANINFIEIISKWGNHYLVELDRLLIAKAKKIYNKKTASIIEKGNVSQLSIKVKLIEQMDEIYKIKPGEASTNILLNKSYLIDNSKDIEILSIVFNAFKMFSNSGHYSLLPSKSENNLLDLIKDRGKYDYKFNILDEYKKNVFKSTLVVYYQLLKSQNIDLEGALFSYFKEYLYKKYNGLIFRVTPSEIENSYYTKCKCIFPEIDSILQQYILLKEYGQIDFQLLEMNTGTVDYSKLKSFKECKFAYIKSSKMKSVLNTLFSQNSYLAYTNENIVNPFYLRIKEGVNINELAEVQRKIFEETCSNITSVNHKGDIEFVDENISRFLFDLYLYEYADVSNYEKGICEKVENLFGQESLEFDDNLFSRQESDYISYLLDNKKFTNGLSIRNKYLHGNNTALDEDFHFSNYFEALLLLILYIKRIDEEISYAYENNLLNS</sequence>
<dbReference type="AlphaFoldDB" id="A0AAJ4VIC5"/>